<feature type="domain" description="HD/PDEase" evidence="1">
    <location>
        <begin position="23"/>
        <end position="130"/>
    </location>
</feature>
<dbReference type="SMART" id="SM00471">
    <property type="entry name" value="HDc"/>
    <property type="match status" value="1"/>
</dbReference>
<dbReference type="Gene3D" id="1.10.3210.10">
    <property type="entry name" value="Hypothetical protein af1432"/>
    <property type="match status" value="1"/>
</dbReference>
<evidence type="ECO:0000313" key="3">
    <source>
        <dbReference type="Proteomes" id="UP000581688"/>
    </source>
</evidence>
<dbReference type="GO" id="GO:0008893">
    <property type="term" value="F:guanosine-3',5'-bis(diphosphate) 3'-diphosphatase activity"/>
    <property type="evidence" value="ECO:0007669"/>
    <property type="project" value="TreeGrafter"/>
</dbReference>
<organism evidence="2 3">
    <name type="scientific">Salirhabdus euzebyi</name>
    <dbReference type="NCBI Taxonomy" id="394506"/>
    <lineage>
        <taxon>Bacteria</taxon>
        <taxon>Bacillati</taxon>
        <taxon>Bacillota</taxon>
        <taxon>Bacilli</taxon>
        <taxon>Bacillales</taxon>
        <taxon>Bacillaceae</taxon>
        <taxon>Salirhabdus</taxon>
    </lineage>
</organism>
<evidence type="ECO:0000313" key="2">
    <source>
        <dbReference type="EMBL" id="MBB6453833.1"/>
    </source>
</evidence>
<proteinExistence type="predicted"/>
<sequence>MNKIDQAIQFSAQAHDQQYRKGSSTPYISHPYAVGLILMQHGCAEEAIIAGILHDTVEDTTVTLTEIENKFGIHVARIVEGCSEPNKELSWEERKQHTIEYVKTAPLEIRQVTCADKLHNLRSTRENYELIGEELWNRFKRGKEKQAWYYQSIVESLKHGEHFALIDELEKEVKSFFIK</sequence>
<keyword evidence="3" id="KW-1185">Reference proteome</keyword>
<protein>
    <submittedName>
        <fullName evidence="2">(P)ppGpp synthase/HD superfamily hydrolase</fullName>
    </submittedName>
</protein>
<dbReference type="InterPro" id="IPR003607">
    <property type="entry name" value="HD/PDEase_dom"/>
</dbReference>
<dbReference type="Pfam" id="PF13328">
    <property type="entry name" value="HD_4"/>
    <property type="match status" value="1"/>
</dbReference>
<keyword evidence="2" id="KW-0378">Hydrolase</keyword>
<dbReference type="PANTHER" id="PTHR46246:SF1">
    <property type="entry name" value="GUANOSINE-3',5'-BIS(DIPHOSPHATE) 3'-PYROPHOSPHOHYDROLASE MESH1"/>
    <property type="match status" value="1"/>
</dbReference>
<dbReference type="Proteomes" id="UP000581688">
    <property type="component" value="Unassembled WGS sequence"/>
</dbReference>
<name>A0A841Q647_9BACI</name>
<dbReference type="PANTHER" id="PTHR46246">
    <property type="entry name" value="GUANOSINE-3',5'-BIS(DIPHOSPHATE) 3'-PYROPHOSPHOHYDROLASE MESH1"/>
    <property type="match status" value="1"/>
</dbReference>
<accession>A0A841Q647</accession>
<reference evidence="2 3" key="1">
    <citation type="submission" date="2020-08" db="EMBL/GenBank/DDBJ databases">
        <title>Genomic Encyclopedia of Type Strains, Phase IV (KMG-IV): sequencing the most valuable type-strain genomes for metagenomic binning, comparative biology and taxonomic classification.</title>
        <authorList>
            <person name="Goeker M."/>
        </authorList>
    </citation>
    <scope>NUCLEOTIDE SEQUENCE [LARGE SCALE GENOMIC DNA]</scope>
    <source>
        <strain evidence="2 3">DSM 19612</strain>
    </source>
</reference>
<dbReference type="SUPFAM" id="SSF109604">
    <property type="entry name" value="HD-domain/PDEase-like"/>
    <property type="match status" value="1"/>
</dbReference>
<dbReference type="InterPro" id="IPR052194">
    <property type="entry name" value="MESH1"/>
</dbReference>
<dbReference type="EMBL" id="JACHGH010000006">
    <property type="protein sequence ID" value="MBB6453833.1"/>
    <property type="molecule type" value="Genomic_DNA"/>
</dbReference>
<dbReference type="AlphaFoldDB" id="A0A841Q647"/>
<evidence type="ECO:0000259" key="1">
    <source>
        <dbReference type="SMART" id="SM00471"/>
    </source>
</evidence>
<dbReference type="RefSeq" id="WP_174496621.1">
    <property type="nucleotide sequence ID" value="NZ_CADDWK010000008.1"/>
</dbReference>
<comment type="caution">
    <text evidence="2">The sequence shown here is derived from an EMBL/GenBank/DDBJ whole genome shotgun (WGS) entry which is preliminary data.</text>
</comment>
<gene>
    <name evidence="2" type="ORF">HNQ94_002284</name>
</gene>